<gene>
    <name evidence="3" type="ORF">BD410DRAFT_286029</name>
</gene>
<feature type="chain" id="PRO_5021202946" description="Protein kinase domain-containing protein" evidence="1">
    <location>
        <begin position="20"/>
        <end position="536"/>
    </location>
</feature>
<evidence type="ECO:0000313" key="4">
    <source>
        <dbReference type="Proteomes" id="UP000294933"/>
    </source>
</evidence>
<keyword evidence="4" id="KW-1185">Reference proteome</keyword>
<dbReference type="SUPFAM" id="SSF56112">
    <property type="entry name" value="Protein kinase-like (PK-like)"/>
    <property type="match status" value="1"/>
</dbReference>
<dbReference type="PANTHER" id="PTHR37542">
    <property type="entry name" value="HELO DOMAIN-CONTAINING PROTEIN-RELATED"/>
    <property type="match status" value="1"/>
</dbReference>
<dbReference type="InterPro" id="IPR011009">
    <property type="entry name" value="Kinase-like_dom_sf"/>
</dbReference>
<dbReference type="GO" id="GO:0005524">
    <property type="term" value="F:ATP binding"/>
    <property type="evidence" value="ECO:0007669"/>
    <property type="project" value="InterPro"/>
</dbReference>
<feature type="signal peptide" evidence="1">
    <location>
        <begin position="1"/>
        <end position="19"/>
    </location>
</feature>
<protein>
    <recommendedName>
        <fullName evidence="2">Protein kinase domain-containing protein</fullName>
    </recommendedName>
</protein>
<name>A0A4Y7Q490_9AGAM</name>
<sequence length="536" mass="60520">MSGFEVVGLLLALPPIIQELCTLGKVVCDLVKDRPFATKEINALVDLIDTKQKAYFETIDLIQKSGKLTEKQAAMIIVRLEWIKENYIVAQVVLGKWMTNDKPGKLRFIDAAKIIVAREEKSVTEKLKQLDHSFTQLGTDVTLFLHAAGIKLTPEEMATVQRADIPADLKLAKRMMMNKRMEEEGNLVQELSADDIGSNVTFEELGDGFALGKNTTRLFSNCIFNHRVIPALNRVKTLMEDTQRIATLLHDPLAYGVPGAERNARKPDIGDNGLLPCMGFVKILGKTADQCRYDLILKLPPSTCLHPPPRSLRSLLASAREEGPMHPLSQRVEFAIKLCRAVLLVHSADIIHKAIRPESIVVVESSVLPTNREFPKGLGRPYLLGFGMARKTGDSERKTFKYEPLNKLVYHHPRHQHPERNEDYHMLDDIYSLGVMLMEIGIWCSMFRWHENTTNPERSEWLVDNEVVRMTVGGGPYDDRYAPEEIHDKFIALADTDVRSMMGNKYADVVLTCLRSWEWTFEDGEDGNDGTTKSPI</sequence>
<proteinExistence type="predicted"/>
<dbReference type="OrthoDB" id="1911848at2759"/>
<dbReference type="PANTHER" id="PTHR37542:SF3">
    <property type="entry name" value="PRION-INHIBITION AND PROPAGATION HELO DOMAIN-CONTAINING PROTEIN"/>
    <property type="match status" value="1"/>
</dbReference>
<dbReference type="Gene3D" id="1.10.510.10">
    <property type="entry name" value="Transferase(Phosphotransferase) domain 1"/>
    <property type="match status" value="1"/>
</dbReference>
<keyword evidence="1" id="KW-0732">Signal</keyword>
<dbReference type="VEuPathDB" id="FungiDB:BD410DRAFT_286029"/>
<organism evidence="3 4">
    <name type="scientific">Rickenella mellea</name>
    <dbReference type="NCBI Taxonomy" id="50990"/>
    <lineage>
        <taxon>Eukaryota</taxon>
        <taxon>Fungi</taxon>
        <taxon>Dikarya</taxon>
        <taxon>Basidiomycota</taxon>
        <taxon>Agaricomycotina</taxon>
        <taxon>Agaricomycetes</taxon>
        <taxon>Hymenochaetales</taxon>
        <taxon>Rickenellaceae</taxon>
        <taxon>Rickenella</taxon>
    </lineage>
</organism>
<dbReference type="Proteomes" id="UP000294933">
    <property type="component" value="Unassembled WGS sequence"/>
</dbReference>
<evidence type="ECO:0000259" key="2">
    <source>
        <dbReference type="PROSITE" id="PS50011"/>
    </source>
</evidence>
<evidence type="ECO:0000313" key="3">
    <source>
        <dbReference type="EMBL" id="TDL21630.1"/>
    </source>
</evidence>
<dbReference type="EMBL" id="ML170179">
    <property type="protein sequence ID" value="TDL21630.1"/>
    <property type="molecule type" value="Genomic_DNA"/>
</dbReference>
<dbReference type="PROSITE" id="PS50011">
    <property type="entry name" value="PROTEIN_KINASE_DOM"/>
    <property type="match status" value="1"/>
</dbReference>
<accession>A0A4Y7Q490</accession>
<feature type="domain" description="Protein kinase" evidence="2">
    <location>
        <begin position="185"/>
        <end position="536"/>
    </location>
</feature>
<dbReference type="GO" id="GO:0004672">
    <property type="term" value="F:protein kinase activity"/>
    <property type="evidence" value="ECO:0007669"/>
    <property type="project" value="InterPro"/>
</dbReference>
<reference evidence="3 4" key="1">
    <citation type="submission" date="2018-06" db="EMBL/GenBank/DDBJ databases">
        <title>A transcriptomic atlas of mushroom development highlights an independent origin of complex multicellularity.</title>
        <authorList>
            <consortium name="DOE Joint Genome Institute"/>
            <person name="Krizsan K."/>
            <person name="Almasi E."/>
            <person name="Merenyi Z."/>
            <person name="Sahu N."/>
            <person name="Viragh M."/>
            <person name="Koszo T."/>
            <person name="Mondo S."/>
            <person name="Kiss B."/>
            <person name="Balint B."/>
            <person name="Kues U."/>
            <person name="Barry K."/>
            <person name="Hegedus J.C."/>
            <person name="Henrissat B."/>
            <person name="Johnson J."/>
            <person name="Lipzen A."/>
            <person name="Ohm R."/>
            <person name="Nagy I."/>
            <person name="Pangilinan J."/>
            <person name="Yan J."/>
            <person name="Xiong Y."/>
            <person name="Grigoriev I.V."/>
            <person name="Hibbett D.S."/>
            <person name="Nagy L.G."/>
        </authorList>
    </citation>
    <scope>NUCLEOTIDE SEQUENCE [LARGE SCALE GENOMIC DNA]</scope>
    <source>
        <strain evidence="3 4">SZMC22713</strain>
    </source>
</reference>
<dbReference type="AlphaFoldDB" id="A0A4Y7Q490"/>
<dbReference type="InterPro" id="IPR000719">
    <property type="entry name" value="Prot_kinase_dom"/>
</dbReference>
<evidence type="ECO:0000256" key="1">
    <source>
        <dbReference type="SAM" id="SignalP"/>
    </source>
</evidence>